<gene>
    <name evidence="2" type="ORF">GCM10007140_06050</name>
</gene>
<name>A0A917ELT3_9BACI</name>
<organism evidence="2 3">
    <name type="scientific">Priestia taiwanensis</name>
    <dbReference type="NCBI Taxonomy" id="1347902"/>
    <lineage>
        <taxon>Bacteria</taxon>
        <taxon>Bacillati</taxon>
        <taxon>Bacillota</taxon>
        <taxon>Bacilli</taxon>
        <taxon>Bacillales</taxon>
        <taxon>Bacillaceae</taxon>
        <taxon>Priestia</taxon>
    </lineage>
</organism>
<evidence type="ECO:0000313" key="2">
    <source>
        <dbReference type="EMBL" id="GGE58490.1"/>
    </source>
</evidence>
<keyword evidence="1" id="KW-0472">Membrane</keyword>
<feature type="transmembrane region" description="Helical" evidence="1">
    <location>
        <begin position="39"/>
        <end position="62"/>
    </location>
</feature>
<accession>A0A917ELT3</accession>
<sequence length="226" mass="26102">MRSNKWEKWSNRDWGWLTAILVGIIILILTFRLGDNQEVVNLFSFISSSVSIALAGVAIYMAKQQESDNNRTTSIMRESLVKIEAKVDSMDGKINDLNFNDFTESTKNKILEEITNKQPEGKEIDKQEIAEIVNKNFAQLNNEFSSYMDNSDRCAYIIDLVAPDDNMAIEKLIFDLVRCGGSLSYEQNEENLRIFYSTTRKITIKSIEKIISVHKEFKIKWIDRTH</sequence>
<dbReference type="RefSeq" id="WP_188386958.1">
    <property type="nucleotide sequence ID" value="NZ_BMFK01000001.1"/>
</dbReference>
<evidence type="ECO:0000256" key="1">
    <source>
        <dbReference type="SAM" id="Phobius"/>
    </source>
</evidence>
<comment type="caution">
    <text evidence="2">The sequence shown here is derived from an EMBL/GenBank/DDBJ whole genome shotgun (WGS) entry which is preliminary data.</text>
</comment>
<proteinExistence type="predicted"/>
<feature type="transmembrane region" description="Helical" evidence="1">
    <location>
        <begin position="14"/>
        <end position="33"/>
    </location>
</feature>
<dbReference type="EMBL" id="BMFK01000001">
    <property type="protein sequence ID" value="GGE58490.1"/>
    <property type="molecule type" value="Genomic_DNA"/>
</dbReference>
<keyword evidence="1" id="KW-0812">Transmembrane</keyword>
<keyword evidence="3" id="KW-1185">Reference proteome</keyword>
<reference evidence="2" key="2">
    <citation type="submission" date="2020-09" db="EMBL/GenBank/DDBJ databases">
        <authorList>
            <person name="Sun Q."/>
            <person name="Zhou Y."/>
        </authorList>
    </citation>
    <scope>NUCLEOTIDE SEQUENCE</scope>
    <source>
        <strain evidence="2">CGMCC 1.12698</strain>
    </source>
</reference>
<reference evidence="2" key="1">
    <citation type="journal article" date="2014" name="Int. J. Syst. Evol. Microbiol.">
        <title>Complete genome sequence of Corynebacterium casei LMG S-19264T (=DSM 44701T), isolated from a smear-ripened cheese.</title>
        <authorList>
            <consortium name="US DOE Joint Genome Institute (JGI-PGF)"/>
            <person name="Walter F."/>
            <person name="Albersmeier A."/>
            <person name="Kalinowski J."/>
            <person name="Ruckert C."/>
        </authorList>
    </citation>
    <scope>NUCLEOTIDE SEQUENCE</scope>
    <source>
        <strain evidence="2">CGMCC 1.12698</strain>
    </source>
</reference>
<dbReference type="Proteomes" id="UP000605259">
    <property type="component" value="Unassembled WGS sequence"/>
</dbReference>
<protein>
    <submittedName>
        <fullName evidence="2">Uncharacterized protein</fullName>
    </submittedName>
</protein>
<keyword evidence="1" id="KW-1133">Transmembrane helix</keyword>
<evidence type="ECO:0000313" key="3">
    <source>
        <dbReference type="Proteomes" id="UP000605259"/>
    </source>
</evidence>
<dbReference type="AlphaFoldDB" id="A0A917ELT3"/>